<feature type="region of interest" description="Disordered" evidence="2">
    <location>
        <begin position="285"/>
        <end position="306"/>
    </location>
</feature>
<organism evidence="3 4">
    <name type="scientific">Clavelina lepadiformis</name>
    <name type="common">Light-bulb sea squirt</name>
    <name type="synonym">Ascidia lepadiformis</name>
    <dbReference type="NCBI Taxonomy" id="159417"/>
    <lineage>
        <taxon>Eukaryota</taxon>
        <taxon>Metazoa</taxon>
        <taxon>Chordata</taxon>
        <taxon>Tunicata</taxon>
        <taxon>Ascidiacea</taxon>
        <taxon>Aplousobranchia</taxon>
        <taxon>Clavelinidae</taxon>
        <taxon>Clavelina</taxon>
    </lineage>
</organism>
<feature type="compositionally biased region" description="Low complexity" evidence="2">
    <location>
        <begin position="762"/>
        <end position="780"/>
    </location>
</feature>
<evidence type="ECO:0000313" key="4">
    <source>
        <dbReference type="Proteomes" id="UP001642483"/>
    </source>
</evidence>
<keyword evidence="1" id="KW-0175">Coiled coil</keyword>
<feature type="coiled-coil region" evidence="1">
    <location>
        <begin position="466"/>
        <end position="507"/>
    </location>
</feature>
<gene>
    <name evidence="3" type="ORF">CVLEPA_LOCUS18373</name>
</gene>
<name>A0ABP0G4K0_CLALP</name>
<feature type="region of interest" description="Disordered" evidence="2">
    <location>
        <begin position="185"/>
        <end position="204"/>
    </location>
</feature>
<evidence type="ECO:0000256" key="2">
    <source>
        <dbReference type="SAM" id="MobiDB-lite"/>
    </source>
</evidence>
<feature type="compositionally biased region" description="Polar residues" evidence="2">
    <location>
        <begin position="742"/>
        <end position="751"/>
    </location>
</feature>
<accession>A0ABP0G4K0</accession>
<reference evidence="3 4" key="1">
    <citation type="submission" date="2024-02" db="EMBL/GenBank/DDBJ databases">
        <authorList>
            <person name="Daric V."/>
            <person name="Darras S."/>
        </authorList>
    </citation>
    <scope>NUCLEOTIDE SEQUENCE [LARGE SCALE GENOMIC DNA]</scope>
</reference>
<dbReference type="EMBL" id="CAWYQH010000102">
    <property type="protein sequence ID" value="CAK8686443.1"/>
    <property type="molecule type" value="Genomic_DNA"/>
</dbReference>
<feature type="region of interest" description="Disordered" evidence="2">
    <location>
        <begin position="416"/>
        <end position="435"/>
    </location>
</feature>
<protein>
    <submittedName>
        <fullName evidence="3">Uncharacterized protein</fullName>
    </submittedName>
</protein>
<proteinExistence type="predicted"/>
<evidence type="ECO:0000256" key="1">
    <source>
        <dbReference type="SAM" id="Coils"/>
    </source>
</evidence>
<comment type="caution">
    <text evidence="3">The sequence shown here is derived from an EMBL/GenBank/DDBJ whole genome shotgun (WGS) entry which is preliminary data.</text>
</comment>
<feature type="region of interest" description="Disordered" evidence="2">
    <location>
        <begin position="730"/>
        <end position="803"/>
    </location>
</feature>
<evidence type="ECO:0000313" key="3">
    <source>
        <dbReference type="EMBL" id="CAK8686443.1"/>
    </source>
</evidence>
<sequence>MLATCPQTWPGTKIKGGSSCSAEGFSSVANEMDGKKASQAKKTTNDMFLCGNLAISNQQAESYFISKDMTDFTMDAIARGIMSSQSTDESTVFSDPLMTPLSESAGHVILDERIGGDDEERKLILASVEHVDCKDFPFEEVLSLEDAVKEEMRHCANKRLRLRNNESDHVIISQKGTGIIKEKSIGGKAGRAGRKNRPPLLKCPTWPESYDQQIEIAGSDSSKKATQESKLDSPSFYCKTAIDFSAISHLSEEHDRILAQEKAEKEGSKSSLISETTKEKLYGKATQRSNSMNGNAKAHARPDRTGQQHVVFTVSSEAINPTLISGLAPVTNKRHTTCGVQKMSNLLCDSGKKTTKSPISPLEKAFRKRYASTSGVTVTSLPLSSLQNEGKSLPSTPTHQAKPDIESLLVPVDRSEAAKKQQHAGLEKQPLPPEGFKISRYPLTNKNPSTPKVVSPDSCEKNLFGEAELLRIISELRKQLEKAEERISEVEKEAKEWKERAQQIFRAKQTIKESEAAKKRGIFLDNPKNCESGIKYDVTHSKHCKSDEKTNVRRWSDETLFVKHDVNNNNPTCLHPIDGNLPGNFPEVSHIRAGGCQKRVATGDGAFQRKRQRMSDVNQHLSEEKHRSMLEWLSNTEPDEEIDYMSFLGASTPPNKDNPPISVNNTATGTKMSANFTTHATQRSLSHEEVRKALRAKVEGTKCEVMKQDITKMPLRPKDSIDRFLDTLTASPMNNSEREQQKQCPSDSMSPVSDKLPRDQISDASPPSLLHSLSDSELQSIDGRRTSADPAPPTAPIFRTISNSESFPNLSKATGATDCHENADFLSQLGYILDL</sequence>
<keyword evidence="4" id="KW-1185">Reference proteome</keyword>
<dbReference type="Proteomes" id="UP001642483">
    <property type="component" value="Unassembled WGS sequence"/>
</dbReference>